<feature type="compositionally biased region" description="Acidic residues" evidence="1">
    <location>
        <begin position="1015"/>
        <end position="1031"/>
    </location>
</feature>
<dbReference type="Pfam" id="PF01612">
    <property type="entry name" value="DNA_pol_A_exo1"/>
    <property type="match status" value="1"/>
</dbReference>
<feature type="region of interest" description="Disordered" evidence="1">
    <location>
        <begin position="531"/>
        <end position="720"/>
    </location>
</feature>
<protein>
    <recommendedName>
        <fullName evidence="2">3'-5' exonuclease domain-containing protein</fullName>
    </recommendedName>
</protein>
<dbReference type="GO" id="GO:0008408">
    <property type="term" value="F:3'-5' exonuclease activity"/>
    <property type="evidence" value="ECO:0007669"/>
    <property type="project" value="InterPro"/>
</dbReference>
<evidence type="ECO:0000313" key="3">
    <source>
        <dbReference type="EMBL" id="KAG0274547.1"/>
    </source>
</evidence>
<dbReference type="InterPro" id="IPR002562">
    <property type="entry name" value="3'-5'_exonuclease_dom"/>
</dbReference>
<evidence type="ECO:0000313" key="4">
    <source>
        <dbReference type="Proteomes" id="UP001194580"/>
    </source>
</evidence>
<organism evidence="3 4">
    <name type="scientific">Linnemannia exigua</name>
    <dbReference type="NCBI Taxonomy" id="604196"/>
    <lineage>
        <taxon>Eukaryota</taxon>
        <taxon>Fungi</taxon>
        <taxon>Fungi incertae sedis</taxon>
        <taxon>Mucoromycota</taxon>
        <taxon>Mortierellomycotina</taxon>
        <taxon>Mortierellomycetes</taxon>
        <taxon>Mortierellales</taxon>
        <taxon>Mortierellaceae</taxon>
        <taxon>Linnemannia</taxon>
    </lineage>
</organism>
<feature type="compositionally biased region" description="Basic and acidic residues" evidence="1">
    <location>
        <begin position="661"/>
        <end position="714"/>
    </location>
</feature>
<dbReference type="GO" id="GO:0003676">
    <property type="term" value="F:nucleic acid binding"/>
    <property type="evidence" value="ECO:0007669"/>
    <property type="project" value="InterPro"/>
</dbReference>
<gene>
    <name evidence="3" type="ORF">BGZ95_009664</name>
</gene>
<dbReference type="CDD" id="cd06141">
    <property type="entry name" value="WRN_exo"/>
    <property type="match status" value="1"/>
</dbReference>
<feature type="region of interest" description="Disordered" evidence="1">
    <location>
        <begin position="764"/>
        <end position="793"/>
    </location>
</feature>
<evidence type="ECO:0000256" key="1">
    <source>
        <dbReference type="SAM" id="MobiDB-lite"/>
    </source>
</evidence>
<name>A0AAD4H6G2_9FUNG</name>
<proteinExistence type="predicted"/>
<evidence type="ECO:0000259" key="2">
    <source>
        <dbReference type="Pfam" id="PF01612"/>
    </source>
</evidence>
<dbReference type="SUPFAM" id="SSF53098">
    <property type="entry name" value="Ribonuclease H-like"/>
    <property type="match status" value="1"/>
</dbReference>
<feature type="compositionally biased region" description="Acidic residues" evidence="1">
    <location>
        <begin position="640"/>
        <end position="660"/>
    </location>
</feature>
<dbReference type="Gene3D" id="3.30.420.10">
    <property type="entry name" value="Ribonuclease H-like superfamily/Ribonuclease H"/>
    <property type="match status" value="1"/>
</dbReference>
<dbReference type="InterPro" id="IPR036397">
    <property type="entry name" value="RNaseH_sf"/>
</dbReference>
<feature type="compositionally biased region" description="Low complexity" evidence="1">
    <location>
        <begin position="580"/>
        <end position="595"/>
    </location>
</feature>
<sequence>MAATATPANFDDGSQMSENEVLSDQVKILCEAFAEANIRRVRQYPPVFLIGTHSQAELAMQIFTEYYQLTTEGLGHVGFDTETECHWDNPSTQRDEVSIIQMASQDVCLLFQINRIVNFARQPFPPRLKAFLEDPGHLKLGVGAKRDAKDLDRVFKINCDGVVDLETIALKKHILERSLQDLDEMYGRPGREVYKTNAMLRWKWNAEDLQPQWVWYAAKDAFAGIAIYENMMADRVKDTYKPYEERFPMTEAELNKDVMTFLERAMGGKGRQTTLGAVETTLQKGYGRFQKMYQPQERVVQVKKLIQELITSKRMTRYASTPLSEAHKDDVLVITGERLERVLRTQEAIDVLRPYFNNAQLSLQSLSAKGITLPRALDGGAGAGVGDEDFEDLRLFVELGSMWQQPRKLNGMTSAFLTELEAAGYQGLPPPPKFEPGTKPPEKRIVATNVERAKTNEIGAKWRAFVNRLVRRRVLATEGGLYTMNEELEDRCREAAPELSKEVIDPAETKRQKALRRVAATEARLSSVKDLTAEETMGPGAHKRIRVVPDDESGVCAEDQQDGEQDGDEEMVAVAMYTMTQQKRQTTTTSKRAASPRVDSPSGTGKEVVEPPKKRGRTTRRSMAIQAEEDAAAAAKDKEGDSEEGEGDEGDEGDVVDEKDEGVVEEKDDVKTSKVKKEEEADETETKAKKQPKEEGDDKTNVKKEEEPEDDKKPLQLPTSHHVVLEKGHAFFFYRPKVDVDKPSSPDEVQKLYMLLSPDAAVGRVSTDSKHTGSTSSTAGKKAENGGGRVKKEVGAGEVLHRLLIIPRKALPVYEPSSNSGGAGGGSGRGGNKPGARNWAFVNIVSSDLATVESRLQEYTYSTKTRGERTQASARLIAEARYQVILDHVDPEHPLRQSSHFVYELEVPLEPGPVQKAFKIEKEGQFLVQVKNPRIQTPATERGAVRYATLKDKAAQFPQHLQEKFRGVRKDQVRYAPLDSTEFLDVVGTELVLLAVKRGAKEELEDMLKELEEEVEEEVREWSEEEDEEDVSGTSGPVEHVYKELQTDEATIPDAVKSFK</sequence>
<dbReference type="EMBL" id="JAAAIL010000589">
    <property type="protein sequence ID" value="KAG0274547.1"/>
    <property type="molecule type" value="Genomic_DNA"/>
</dbReference>
<comment type="caution">
    <text evidence="3">The sequence shown here is derived from an EMBL/GenBank/DDBJ whole genome shotgun (WGS) entry which is preliminary data.</text>
</comment>
<feature type="domain" description="3'-5' exonuclease" evidence="2">
    <location>
        <begin position="73"/>
        <end position="232"/>
    </location>
</feature>
<accession>A0AAD4H6G2</accession>
<dbReference type="PANTHER" id="PTHR34776">
    <property type="entry name" value="F17F16.3 PROTEIN"/>
    <property type="match status" value="1"/>
</dbReference>
<dbReference type="InterPro" id="IPR012337">
    <property type="entry name" value="RNaseH-like_sf"/>
</dbReference>
<dbReference type="GO" id="GO:0006139">
    <property type="term" value="P:nucleobase-containing compound metabolic process"/>
    <property type="evidence" value="ECO:0007669"/>
    <property type="project" value="InterPro"/>
</dbReference>
<keyword evidence="4" id="KW-1185">Reference proteome</keyword>
<dbReference type="AlphaFoldDB" id="A0AAD4H6G2"/>
<dbReference type="PANTHER" id="PTHR34776:SF1">
    <property type="entry name" value="F17F16.3 PROTEIN"/>
    <property type="match status" value="1"/>
</dbReference>
<feature type="compositionally biased region" description="Acidic residues" evidence="1">
    <location>
        <begin position="559"/>
        <end position="571"/>
    </location>
</feature>
<feature type="region of interest" description="Disordered" evidence="1">
    <location>
        <begin position="1015"/>
        <end position="1060"/>
    </location>
</feature>
<reference evidence="3" key="1">
    <citation type="journal article" date="2020" name="Fungal Divers.">
        <title>Resolving the Mortierellaceae phylogeny through synthesis of multi-gene phylogenetics and phylogenomics.</title>
        <authorList>
            <person name="Vandepol N."/>
            <person name="Liber J."/>
            <person name="Desiro A."/>
            <person name="Na H."/>
            <person name="Kennedy M."/>
            <person name="Barry K."/>
            <person name="Grigoriev I.V."/>
            <person name="Miller A.N."/>
            <person name="O'Donnell K."/>
            <person name="Stajich J.E."/>
            <person name="Bonito G."/>
        </authorList>
    </citation>
    <scope>NUCLEOTIDE SEQUENCE</scope>
    <source>
        <strain evidence="3">NRRL 28262</strain>
    </source>
</reference>
<dbReference type="Proteomes" id="UP001194580">
    <property type="component" value="Unassembled WGS sequence"/>
</dbReference>